<dbReference type="RefSeq" id="WP_114563272.1">
    <property type="nucleotide sequence ID" value="NZ_CP031124.1"/>
</dbReference>
<dbReference type="GO" id="GO:0005886">
    <property type="term" value="C:plasma membrane"/>
    <property type="evidence" value="ECO:0007669"/>
    <property type="project" value="UniProtKB-SubCell"/>
</dbReference>
<keyword evidence="5 7" id="KW-1133">Transmembrane helix</keyword>
<evidence type="ECO:0000256" key="3">
    <source>
        <dbReference type="ARBA" id="ARBA00022475"/>
    </source>
</evidence>
<gene>
    <name evidence="8" type="primary">rhtB_5</name>
    <name evidence="8" type="ORF">DTO96_101905</name>
</gene>
<evidence type="ECO:0000256" key="6">
    <source>
        <dbReference type="ARBA" id="ARBA00023136"/>
    </source>
</evidence>
<keyword evidence="4 7" id="KW-0812">Transmembrane</keyword>
<reference evidence="9" key="1">
    <citation type="submission" date="2018-07" db="EMBL/GenBank/DDBJ databases">
        <authorList>
            <person name="Kim H."/>
        </authorList>
    </citation>
    <scope>NUCLEOTIDE SEQUENCE [LARGE SCALE GENOMIC DNA]</scope>
    <source>
        <strain evidence="9">F02</strain>
    </source>
</reference>
<feature type="transmembrane region" description="Helical" evidence="7">
    <location>
        <begin position="118"/>
        <end position="138"/>
    </location>
</feature>
<evidence type="ECO:0000256" key="2">
    <source>
        <dbReference type="ARBA" id="ARBA00007928"/>
    </source>
</evidence>
<dbReference type="Pfam" id="PF01810">
    <property type="entry name" value="LysE"/>
    <property type="match status" value="1"/>
</dbReference>
<name>A0A345DCS6_9BURK</name>
<feature type="transmembrane region" description="Helical" evidence="7">
    <location>
        <begin position="51"/>
        <end position="75"/>
    </location>
</feature>
<keyword evidence="3" id="KW-1003">Cell membrane</keyword>
<evidence type="ECO:0000313" key="8">
    <source>
        <dbReference type="EMBL" id="AXF86164.1"/>
    </source>
</evidence>
<dbReference type="Proteomes" id="UP000252182">
    <property type="component" value="Chromosome"/>
</dbReference>
<proteinExistence type="inferred from homology"/>
<dbReference type="PIRSF" id="PIRSF006324">
    <property type="entry name" value="LeuE"/>
    <property type="match status" value="1"/>
</dbReference>
<evidence type="ECO:0000256" key="5">
    <source>
        <dbReference type="ARBA" id="ARBA00022989"/>
    </source>
</evidence>
<feature type="transmembrane region" description="Helical" evidence="7">
    <location>
        <begin position="150"/>
        <end position="171"/>
    </location>
</feature>
<dbReference type="OrthoDB" id="9804822at2"/>
<accession>A0A345DCS6</accession>
<dbReference type="AlphaFoldDB" id="A0A345DCS6"/>
<dbReference type="InterPro" id="IPR001123">
    <property type="entry name" value="LeuE-type"/>
</dbReference>
<feature type="transmembrane region" description="Helical" evidence="7">
    <location>
        <begin position="191"/>
        <end position="208"/>
    </location>
</feature>
<keyword evidence="6 7" id="KW-0472">Membrane</keyword>
<dbReference type="GO" id="GO:0042970">
    <property type="term" value="F:homoserine transmembrane transporter activity"/>
    <property type="evidence" value="ECO:0007669"/>
    <property type="project" value="TreeGrafter"/>
</dbReference>
<evidence type="ECO:0000313" key="9">
    <source>
        <dbReference type="Proteomes" id="UP000252182"/>
    </source>
</evidence>
<evidence type="ECO:0000256" key="7">
    <source>
        <dbReference type="SAM" id="Phobius"/>
    </source>
</evidence>
<dbReference type="KEGG" id="hyf:DTO96_101905"/>
<evidence type="ECO:0000256" key="1">
    <source>
        <dbReference type="ARBA" id="ARBA00004651"/>
    </source>
</evidence>
<comment type="subcellular location">
    <subcellularLocation>
        <location evidence="1">Cell membrane</location>
        <topology evidence="1">Multi-pass membrane protein</topology>
    </subcellularLocation>
</comment>
<sequence>MSLSIWLMFTLAAFLTSLSPGPAILLAVSNAVSLGGRKAVWSSLGNATGIFVVSSVSMAGLGVVLATSATLFLAFKSLGAVYLFYLGYKQWTSKSNIFERVASLNTNKDSALMLFRQGFLVAVTNPKSIVFFTALFPQFIQTNVSVTEQFLVLTLTFIACSLLTHAFYVGLSHQVKSWFCNVRRAMWFNRVSGGGFMLFGLGLFRMQYKSNS</sequence>
<dbReference type="PANTHER" id="PTHR30086">
    <property type="entry name" value="ARGININE EXPORTER PROTEIN ARGO"/>
    <property type="match status" value="1"/>
</dbReference>
<protein>
    <submittedName>
        <fullName evidence="8">Homoserine/homoserine lactone efflux protein</fullName>
    </submittedName>
</protein>
<evidence type="ECO:0000256" key="4">
    <source>
        <dbReference type="ARBA" id="ARBA00022692"/>
    </source>
</evidence>
<keyword evidence="9" id="KW-1185">Reference proteome</keyword>
<dbReference type="EMBL" id="CP031124">
    <property type="protein sequence ID" value="AXF86164.1"/>
    <property type="molecule type" value="Genomic_DNA"/>
</dbReference>
<organism evidence="8 9">
    <name type="scientific">Ephemeroptericola cinctiostellae</name>
    <dbReference type="NCBI Taxonomy" id="2268024"/>
    <lineage>
        <taxon>Bacteria</taxon>
        <taxon>Pseudomonadati</taxon>
        <taxon>Pseudomonadota</taxon>
        <taxon>Betaproteobacteria</taxon>
        <taxon>Burkholderiales</taxon>
        <taxon>Burkholderiaceae</taxon>
        <taxon>Ephemeroptericola</taxon>
    </lineage>
</organism>
<dbReference type="PANTHER" id="PTHR30086:SF14">
    <property type="entry name" value="HOMOSERINE_HOMOSERINE LACTONE EFFLUX PROTEIN"/>
    <property type="match status" value="1"/>
</dbReference>
<comment type="similarity">
    <text evidence="2">Belongs to the Rht family.</text>
</comment>